<proteinExistence type="predicted"/>
<dbReference type="RefSeq" id="XP_001457098.1">
    <property type="nucleotide sequence ID" value="XM_001457061.1"/>
</dbReference>
<accession>A0E334</accession>
<keyword evidence="2" id="KW-1185">Reference proteome</keyword>
<dbReference type="HOGENOM" id="CLU_2377324_0_0_1"/>
<sequence length="95" mass="11313">MKQDPNNLCVERQSKIQKKQAFQHQGVGIQNLQWGPLLLGLLKIQQQVHSSYNRFIIIDLMIKDDEVWINETYFNNIEMVLNCYRKLDTNSISWF</sequence>
<evidence type="ECO:0000313" key="1">
    <source>
        <dbReference type="EMBL" id="CAK89701.1"/>
    </source>
</evidence>
<dbReference type="InParanoid" id="A0E334"/>
<gene>
    <name evidence="1" type="ORF">GSPATT00022874001</name>
</gene>
<protein>
    <submittedName>
        <fullName evidence="1">Uncharacterized protein</fullName>
    </submittedName>
</protein>
<organism evidence="1 2">
    <name type="scientific">Paramecium tetraurelia</name>
    <dbReference type="NCBI Taxonomy" id="5888"/>
    <lineage>
        <taxon>Eukaryota</taxon>
        <taxon>Sar</taxon>
        <taxon>Alveolata</taxon>
        <taxon>Ciliophora</taxon>
        <taxon>Intramacronucleata</taxon>
        <taxon>Oligohymenophorea</taxon>
        <taxon>Peniculida</taxon>
        <taxon>Parameciidae</taxon>
        <taxon>Paramecium</taxon>
    </lineage>
</organism>
<dbReference type="AlphaFoldDB" id="A0E334"/>
<dbReference type="GeneID" id="5042883"/>
<dbReference type="KEGG" id="ptm:GSPATT00022874001"/>
<name>A0E334_PARTE</name>
<evidence type="ECO:0000313" key="2">
    <source>
        <dbReference type="Proteomes" id="UP000000600"/>
    </source>
</evidence>
<dbReference type="EMBL" id="CT868656">
    <property type="protein sequence ID" value="CAK89701.1"/>
    <property type="molecule type" value="Genomic_DNA"/>
</dbReference>
<dbReference type="Proteomes" id="UP000000600">
    <property type="component" value="Unassembled WGS sequence"/>
</dbReference>
<reference evidence="1 2" key="1">
    <citation type="journal article" date="2006" name="Nature">
        <title>Global trends of whole-genome duplications revealed by the ciliate Paramecium tetraurelia.</title>
        <authorList>
            <consortium name="Genoscope"/>
            <person name="Aury J.-M."/>
            <person name="Jaillon O."/>
            <person name="Duret L."/>
            <person name="Noel B."/>
            <person name="Jubin C."/>
            <person name="Porcel B.M."/>
            <person name="Segurens B."/>
            <person name="Daubin V."/>
            <person name="Anthouard V."/>
            <person name="Aiach N."/>
            <person name="Arnaiz O."/>
            <person name="Billaut A."/>
            <person name="Beisson J."/>
            <person name="Blanc I."/>
            <person name="Bouhouche K."/>
            <person name="Camara F."/>
            <person name="Duharcourt S."/>
            <person name="Guigo R."/>
            <person name="Gogendeau D."/>
            <person name="Katinka M."/>
            <person name="Keller A.-M."/>
            <person name="Kissmehl R."/>
            <person name="Klotz C."/>
            <person name="Koll F."/>
            <person name="Le Moue A."/>
            <person name="Lepere C."/>
            <person name="Malinsky S."/>
            <person name="Nowacki M."/>
            <person name="Nowak J.K."/>
            <person name="Plattner H."/>
            <person name="Poulain J."/>
            <person name="Ruiz F."/>
            <person name="Serrano V."/>
            <person name="Zagulski M."/>
            <person name="Dessen P."/>
            <person name="Betermier M."/>
            <person name="Weissenbach J."/>
            <person name="Scarpelli C."/>
            <person name="Schachter V."/>
            <person name="Sperling L."/>
            <person name="Meyer E."/>
            <person name="Cohen J."/>
            <person name="Wincker P."/>
        </authorList>
    </citation>
    <scope>NUCLEOTIDE SEQUENCE [LARGE SCALE GENOMIC DNA]</scope>
    <source>
        <strain evidence="1 2">Stock d4-2</strain>
    </source>
</reference>